<reference evidence="3" key="1">
    <citation type="journal article" date="2021" name="Proc. Natl. Acad. Sci. U.S.A.">
        <title>Three genomes in the algal genus Volvox reveal the fate of a haploid sex-determining region after a transition to homothallism.</title>
        <authorList>
            <person name="Yamamoto K."/>
            <person name="Hamaji T."/>
            <person name="Kawai-Toyooka H."/>
            <person name="Matsuzaki R."/>
            <person name="Takahashi F."/>
            <person name="Nishimura Y."/>
            <person name="Kawachi M."/>
            <person name="Noguchi H."/>
            <person name="Minakuchi Y."/>
            <person name="Umen J.G."/>
            <person name="Toyoda A."/>
            <person name="Nozaki H."/>
        </authorList>
    </citation>
    <scope>NUCLEOTIDE SEQUENCE</scope>
    <source>
        <strain evidence="3">NIES-3780</strain>
    </source>
</reference>
<dbReference type="AlphaFoldDB" id="A0A8J4BR38"/>
<name>A0A8J4BR38_9CHLO</name>
<comment type="caution">
    <text evidence="3">The sequence shown here is derived from an EMBL/GenBank/DDBJ whole genome shotgun (WGS) entry which is preliminary data.</text>
</comment>
<evidence type="ECO:0000256" key="2">
    <source>
        <dbReference type="SAM" id="SignalP"/>
    </source>
</evidence>
<gene>
    <name evidence="3" type="ORF">Vafri_20325</name>
</gene>
<keyword evidence="2" id="KW-0732">Signal</keyword>
<proteinExistence type="predicted"/>
<evidence type="ECO:0000313" key="4">
    <source>
        <dbReference type="Proteomes" id="UP000747399"/>
    </source>
</evidence>
<feature type="region of interest" description="Disordered" evidence="1">
    <location>
        <begin position="124"/>
        <end position="146"/>
    </location>
</feature>
<evidence type="ECO:0000313" key="3">
    <source>
        <dbReference type="EMBL" id="GIL66818.1"/>
    </source>
</evidence>
<dbReference type="Proteomes" id="UP000747399">
    <property type="component" value="Unassembled WGS sequence"/>
</dbReference>
<feature type="signal peptide" evidence="2">
    <location>
        <begin position="1"/>
        <end position="22"/>
    </location>
</feature>
<feature type="chain" id="PRO_5035197507" evidence="2">
    <location>
        <begin position="23"/>
        <end position="220"/>
    </location>
</feature>
<sequence>MSTLYVMTVLMFALTAIRQATGALPPCQTQYYFADKDGNELSPQIITGAAIGPNGRVGSVELKANDPASTRIATYLTFPIFATAPDGTTVTRIDGPPPFPLGHLRDSRLPSRCPLPAHLRSVPRHHHHHVVPGTGRHHPHKAPRDGPKISVHPYIQLIIVRILVRPTHERNICHADLYKGEVTGSTAFINIDSTSSRNEDHELFSYCSRCIFGLNCYVCG</sequence>
<dbReference type="EMBL" id="BNCO01000090">
    <property type="protein sequence ID" value="GIL66818.1"/>
    <property type="molecule type" value="Genomic_DNA"/>
</dbReference>
<keyword evidence="4" id="KW-1185">Reference proteome</keyword>
<organism evidence="3 4">
    <name type="scientific">Volvox africanus</name>
    <dbReference type="NCBI Taxonomy" id="51714"/>
    <lineage>
        <taxon>Eukaryota</taxon>
        <taxon>Viridiplantae</taxon>
        <taxon>Chlorophyta</taxon>
        <taxon>core chlorophytes</taxon>
        <taxon>Chlorophyceae</taxon>
        <taxon>CS clade</taxon>
        <taxon>Chlamydomonadales</taxon>
        <taxon>Volvocaceae</taxon>
        <taxon>Volvox</taxon>
    </lineage>
</organism>
<feature type="compositionally biased region" description="Basic residues" evidence="1">
    <location>
        <begin position="124"/>
        <end position="141"/>
    </location>
</feature>
<evidence type="ECO:0000256" key="1">
    <source>
        <dbReference type="SAM" id="MobiDB-lite"/>
    </source>
</evidence>
<protein>
    <submittedName>
        <fullName evidence="3">Uncharacterized protein</fullName>
    </submittedName>
</protein>
<accession>A0A8J4BR38</accession>